<feature type="chain" id="PRO_5001758632" description="Outer membrane protein beta-barrel domain-containing protein" evidence="2">
    <location>
        <begin position="19"/>
        <end position="194"/>
    </location>
</feature>
<feature type="signal peptide" evidence="2">
    <location>
        <begin position="1"/>
        <end position="18"/>
    </location>
</feature>
<accession>A0A081K757</accession>
<organism evidence="4 5">
    <name type="scientific">Endozoicomonas elysicola</name>
    <dbReference type="NCBI Taxonomy" id="305900"/>
    <lineage>
        <taxon>Bacteria</taxon>
        <taxon>Pseudomonadati</taxon>
        <taxon>Pseudomonadota</taxon>
        <taxon>Gammaproteobacteria</taxon>
        <taxon>Oceanospirillales</taxon>
        <taxon>Endozoicomonadaceae</taxon>
        <taxon>Endozoicomonas</taxon>
    </lineage>
</organism>
<evidence type="ECO:0000256" key="2">
    <source>
        <dbReference type="SAM" id="SignalP"/>
    </source>
</evidence>
<evidence type="ECO:0000256" key="1">
    <source>
        <dbReference type="ARBA" id="ARBA00022729"/>
    </source>
</evidence>
<dbReference type="InterPro" id="IPR011250">
    <property type="entry name" value="OMP/PagP_B-barrel"/>
</dbReference>
<dbReference type="RefSeq" id="WP_020584295.1">
    <property type="nucleotide sequence ID" value="NZ_JOJP01000001.1"/>
</dbReference>
<proteinExistence type="predicted"/>
<dbReference type="Proteomes" id="UP000027997">
    <property type="component" value="Unassembled WGS sequence"/>
</dbReference>
<dbReference type="AlphaFoldDB" id="A0A081K757"/>
<dbReference type="Gene3D" id="2.40.160.20">
    <property type="match status" value="1"/>
</dbReference>
<gene>
    <name evidence="4" type="ORF">GV64_03785</name>
</gene>
<evidence type="ECO:0000313" key="4">
    <source>
        <dbReference type="EMBL" id="KEI69983.1"/>
    </source>
</evidence>
<dbReference type="SUPFAM" id="SSF56925">
    <property type="entry name" value="OMPA-like"/>
    <property type="match status" value="1"/>
</dbReference>
<dbReference type="EMBL" id="JOJP01000001">
    <property type="protein sequence ID" value="KEI69983.1"/>
    <property type="molecule type" value="Genomic_DNA"/>
</dbReference>
<feature type="domain" description="Outer membrane protein beta-barrel" evidence="3">
    <location>
        <begin position="7"/>
        <end position="194"/>
    </location>
</feature>
<keyword evidence="1 2" id="KW-0732">Signal</keyword>
<evidence type="ECO:0000313" key="5">
    <source>
        <dbReference type="Proteomes" id="UP000027997"/>
    </source>
</evidence>
<dbReference type="eggNOG" id="ENOG502ZDGE">
    <property type="taxonomic scope" value="Bacteria"/>
</dbReference>
<name>A0A081K757_9GAMM</name>
<protein>
    <recommendedName>
        <fullName evidence="3">Outer membrane protein beta-barrel domain-containing protein</fullName>
    </recommendedName>
</protein>
<keyword evidence="5" id="KW-1185">Reference proteome</keyword>
<sequence>MRNILYLFLSLSILPAAASPQSIGVHYGMGGIGGHYHDSGNDLFIGLQLDYSLRLSTHYTIEGGILATGSLPFMTLLTEGILSLIEPSYSLKIADFNSYYLGAKADYNLLTFWNIYLHGGFGYAKVSEYSPEIQSNGDHHYNKANSYSGIHPYIGVGTEIRPYSSLGFSLDLRYDDLPHGYKGTALLFGLNFHF</sequence>
<comment type="caution">
    <text evidence="4">The sequence shown here is derived from an EMBL/GenBank/DDBJ whole genome shotgun (WGS) entry which is preliminary data.</text>
</comment>
<evidence type="ECO:0000259" key="3">
    <source>
        <dbReference type="Pfam" id="PF13505"/>
    </source>
</evidence>
<reference evidence="4 5" key="1">
    <citation type="submission" date="2014-06" db="EMBL/GenBank/DDBJ databases">
        <title>Whole Genome Sequences of Three Symbiotic Endozoicomonas Bacteria.</title>
        <authorList>
            <person name="Neave M.J."/>
            <person name="Apprill A."/>
            <person name="Voolstra C.R."/>
        </authorList>
    </citation>
    <scope>NUCLEOTIDE SEQUENCE [LARGE SCALE GENOMIC DNA]</scope>
    <source>
        <strain evidence="4 5">DSM 22380</strain>
    </source>
</reference>
<dbReference type="Pfam" id="PF13505">
    <property type="entry name" value="OMP_b-brl"/>
    <property type="match status" value="1"/>
</dbReference>
<dbReference type="InterPro" id="IPR027385">
    <property type="entry name" value="Beta-barrel_OMP"/>
</dbReference>